<accession>A0A2A5QBC6</accession>
<dbReference type="NCBIfam" id="NF002270">
    <property type="entry name" value="PRK01202.1"/>
    <property type="match status" value="1"/>
</dbReference>
<dbReference type="InterPro" id="IPR033753">
    <property type="entry name" value="GCV_H/Fam206"/>
</dbReference>
<name>A0A2A5QBC6_PRORE</name>
<proteinExistence type="inferred from homology"/>
<organism evidence="8 10">
    <name type="scientific">Providencia rettgeri</name>
    <dbReference type="NCBI Taxonomy" id="587"/>
    <lineage>
        <taxon>Bacteria</taxon>
        <taxon>Pseudomonadati</taxon>
        <taxon>Pseudomonadota</taxon>
        <taxon>Gammaproteobacteria</taxon>
        <taxon>Enterobacterales</taxon>
        <taxon>Morganellaceae</taxon>
        <taxon>Providencia</taxon>
    </lineage>
</organism>
<evidence type="ECO:0000313" key="10">
    <source>
        <dbReference type="Proteomes" id="UP000216001"/>
    </source>
</evidence>
<dbReference type="PROSITE" id="PS00189">
    <property type="entry name" value="LIPOYL"/>
    <property type="match status" value="1"/>
</dbReference>
<dbReference type="Proteomes" id="UP000682358">
    <property type="component" value="Chromosome"/>
</dbReference>
<dbReference type="AlphaFoldDB" id="A0A2A5QBC6"/>
<keyword evidence="2 3" id="KW-0450">Lipoyl</keyword>
<evidence type="ECO:0000313" key="9">
    <source>
        <dbReference type="EMBL" id="QWQ22590.1"/>
    </source>
</evidence>
<dbReference type="HAMAP" id="MF_00272">
    <property type="entry name" value="GcvH"/>
    <property type="match status" value="1"/>
</dbReference>
<dbReference type="EMBL" id="JAHWLI010000061">
    <property type="protein sequence ID" value="MBW3118016.1"/>
    <property type="molecule type" value="Genomic_DNA"/>
</dbReference>
<dbReference type="PANTHER" id="PTHR11715">
    <property type="entry name" value="GLYCINE CLEAVAGE SYSTEM H PROTEIN"/>
    <property type="match status" value="1"/>
</dbReference>
<dbReference type="GO" id="GO:0005829">
    <property type="term" value="C:cytosol"/>
    <property type="evidence" value="ECO:0007669"/>
    <property type="project" value="TreeGrafter"/>
</dbReference>
<comment type="similarity">
    <text evidence="1 3">Belongs to the GcvH family.</text>
</comment>
<reference evidence="7" key="4">
    <citation type="submission" date="2021-07" db="EMBL/GenBank/DDBJ databases">
        <authorList>
            <person name="Stanton E."/>
        </authorList>
    </citation>
    <scope>NUCLEOTIDE SEQUENCE</scope>
    <source>
        <strain evidence="7">2021EL-01139</strain>
    </source>
</reference>
<dbReference type="EMBL" id="CP076405">
    <property type="protein sequence ID" value="QWQ22590.1"/>
    <property type="molecule type" value="Genomic_DNA"/>
</dbReference>
<dbReference type="InterPro" id="IPR003016">
    <property type="entry name" value="2-oxoA_DH_lipoyl-BS"/>
</dbReference>
<dbReference type="EMBL" id="NOWC01000039">
    <property type="protein sequence ID" value="OZS72373.1"/>
    <property type="molecule type" value="Genomic_DNA"/>
</dbReference>
<feature type="domain" description="Lipoyl-binding" evidence="5">
    <location>
        <begin position="24"/>
        <end position="106"/>
    </location>
</feature>
<dbReference type="Proteomes" id="UP001155882">
    <property type="component" value="Unassembled WGS sequence"/>
</dbReference>
<dbReference type="STRING" id="587.RB151_030060"/>
<comment type="subunit">
    <text evidence="3">The glycine cleavage system is composed of four proteins: P, T, L and H.</text>
</comment>
<dbReference type="Proteomes" id="UP000834611">
    <property type="component" value="Unassembled WGS sequence"/>
</dbReference>
<dbReference type="EMBL" id="CAHPSF010000006">
    <property type="protein sequence ID" value="CAB5698330.1"/>
    <property type="molecule type" value="Genomic_DNA"/>
</dbReference>
<dbReference type="Proteomes" id="UP000216001">
    <property type="component" value="Unassembled WGS sequence"/>
</dbReference>
<evidence type="ECO:0000313" key="7">
    <source>
        <dbReference type="EMBL" id="MBW3118016.1"/>
    </source>
</evidence>
<reference evidence="8 10" key="1">
    <citation type="submission" date="2017-07" db="EMBL/GenBank/DDBJ databases">
        <title>blaIMP-27 on transferable plasmids in Proteus mirabilis and Providencia rettgeri.</title>
        <authorList>
            <person name="Potter R."/>
        </authorList>
    </citation>
    <scope>NUCLEOTIDE SEQUENCE [LARGE SCALE GENOMIC DNA]</scope>
    <source>
        <strain evidence="8 10">PR1</strain>
    </source>
</reference>
<dbReference type="NCBIfam" id="TIGR00527">
    <property type="entry name" value="gcvH"/>
    <property type="match status" value="1"/>
</dbReference>
<evidence type="ECO:0000313" key="6">
    <source>
        <dbReference type="EMBL" id="CAB5698330.1"/>
    </source>
</evidence>
<feature type="modified residue" description="N6-lipoyllysine" evidence="3 4">
    <location>
        <position position="65"/>
    </location>
</feature>
<evidence type="ECO:0000256" key="1">
    <source>
        <dbReference type="ARBA" id="ARBA00009249"/>
    </source>
</evidence>
<dbReference type="InterPro" id="IPR017453">
    <property type="entry name" value="GCV_H_sub"/>
</dbReference>
<reference evidence="9" key="3">
    <citation type="submission" date="2021-06" db="EMBL/GenBank/DDBJ databases">
        <title>Emergence of genetically related NDM-1-producing Providencia rettgeri strains in Argentina.</title>
        <authorList>
            <person name="Pasteran F."/>
            <person name="Meo A."/>
            <person name="Gomez S."/>
            <person name="Derdoy L."/>
            <person name="Albronoz E."/>
            <person name="Faccone D."/>
            <person name="Guerriero L."/>
            <person name="Archuby D."/>
            <person name="Tarzia A."/>
            <person name="Lopez M."/>
            <person name="Corso A."/>
        </authorList>
    </citation>
    <scope>NUCLEOTIDE SEQUENCE</scope>
    <source>
        <strain evidence="9">PreM15628</strain>
    </source>
</reference>
<evidence type="ECO:0000256" key="4">
    <source>
        <dbReference type="PIRSR" id="PIRSR617453-50"/>
    </source>
</evidence>
<dbReference type="PROSITE" id="PS50968">
    <property type="entry name" value="BIOTINYL_LIPOYL"/>
    <property type="match status" value="1"/>
</dbReference>
<sequence>MSNTPKELMYTREHEWLRDEGNGEFTVGITEHAQETLGDMVFVDLPEVGTAVSAGDDVAVVESVKAASDIYAPLSGEIVAVNSELNDAPELVNEQPYQEGWIFRIKASDTAELADLIDAAGYTSMIEAEE</sequence>
<protein>
    <recommendedName>
        <fullName evidence="3">Glycine cleavage system H protein</fullName>
    </recommendedName>
</protein>
<comment type="cofactor">
    <cofactor evidence="3">
        <name>(R)-lipoate</name>
        <dbReference type="ChEBI" id="CHEBI:83088"/>
    </cofactor>
    <text evidence="3">Binds 1 lipoyl cofactor covalently.</text>
</comment>
<dbReference type="FunFam" id="2.40.50.100:FF:000011">
    <property type="entry name" value="Glycine cleavage system H protein"/>
    <property type="match status" value="1"/>
</dbReference>
<dbReference type="Gene3D" id="2.40.50.100">
    <property type="match status" value="1"/>
</dbReference>
<evidence type="ECO:0000256" key="2">
    <source>
        <dbReference type="ARBA" id="ARBA00022823"/>
    </source>
</evidence>
<dbReference type="PANTHER" id="PTHR11715:SF3">
    <property type="entry name" value="GLYCINE CLEAVAGE SYSTEM H PROTEIN-RELATED"/>
    <property type="match status" value="1"/>
</dbReference>
<dbReference type="GeneID" id="92274073"/>
<dbReference type="RefSeq" id="WP_036958523.1">
    <property type="nucleotide sequence ID" value="NZ_ABDWLN020000003.1"/>
</dbReference>
<dbReference type="GO" id="GO:0005960">
    <property type="term" value="C:glycine cleavage complex"/>
    <property type="evidence" value="ECO:0007669"/>
    <property type="project" value="InterPro"/>
</dbReference>
<dbReference type="InterPro" id="IPR002930">
    <property type="entry name" value="GCV_H"/>
</dbReference>
<reference evidence="6" key="2">
    <citation type="submission" date="2020-05" db="EMBL/GenBank/DDBJ databases">
        <authorList>
            <person name="Delgado-Blas J."/>
        </authorList>
    </citation>
    <scope>NUCLEOTIDE SEQUENCE</scope>
    <source>
        <strain evidence="6">BB1453</strain>
    </source>
</reference>
<dbReference type="InterPro" id="IPR011053">
    <property type="entry name" value="Single_hybrid_motif"/>
</dbReference>
<evidence type="ECO:0000256" key="3">
    <source>
        <dbReference type="HAMAP-Rule" id="MF_00272"/>
    </source>
</evidence>
<dbReference type="GO" id="GO:0009249">
    <property type="term" value="P:protein lipoylation"/>
    <property type="evidence" value="ECO:0007669"/>
    <property type="project" value="TreeGrafter"/>
</dbReference>
<comment type="function">
    <text evidence="3">The glycine cleavage system catalyzes the degradation of glycine. The H protein shuttles the methylamine group of glycine from the P protein to the T protein.</text>
</comment>
<dbReference type="CDD" id="cd06848">
    <property type="entry name" value="GCS_H"/>
    <property type="match status" value="1"/>
</dbReference>
<evidence type="ECO:0000259" key="5">
    <source>
        <dbReference type="PROSITE" id="PS50968"/>
    </source>
</evidence>
<dbReference type="SUPFAM" id="SSF51230">
    <property type="entry name" value="Single hybrid motif"/>
    <property type="match status" value="1"/>
</dbReference>
<evidence type="ECO:0000313" key="8">
    <source>
        <dbReference type="EMBL" id="OZS72373.1"/>
    </source>
</evidence>
<dbReference type="InterPro" id="IPR000089">
    <property type="entry name" value="Biotin_lipoyl"/>
</dbReference>
<dbReference type="GO" id="GO:0019464">
    <property type="term" value="P:glycine decarboxylation via glycine cleavage system"/>
    <property type="evidence" value="ECO:0007669"/>
    <property type="project" value="UniProtKB-UniRule"/>
</dbReference>
<dbReference type="Pfam" id="PF01597">
    <property type="entry name" value="GCV_H"/>
    <property type="match status" value="1"/>
</dbReference>
<gene>
    <name evidence="3 8" type="primary">gcvH</name>
    <name evidence="8" type="ORF">CHI95_22395</name>
    <name evidence="6" type="ORF">GHA_02430</name>
    <name evidence="9" type="ORF">KOF27_06400</name>
    <name evidence="7" type="ORF">KYI77_16325</name>
</gene>